<keyword evidence="3" id="KW-1185">Reference proteome</keyword>
<accession>A0AAV7SPJ7</accession>
<organism evidence="2 3">
    <name type="scientific">Pleurodeles waltl</name>
    <name type="common">Iberian ribbed newt</name>
    <dbReference type="NCBI Taxonomy" id="8319"/>
    <lineage>
        <taxon>Eukaryota</taxon>
        <taxon>Metazoa</taxon>
        <taxon>Chordata</taxon>
        <taxon>Craniata</taxon>
        <taxon>Vertebrata</taxon>
        <taxon>Euteleostomi</taxon>
        <taxon>Amphibia</taxon>
        <taxon>Batrachia</taxon>
        <taxon>Caudata</taxon>
        <taxon>Salamandroidea</taxon>
        <taxon>Salamandridae</taxon>
        <taxon>Pleurodelinae</taxon>
        <taxon>Pleurodeles</taxon>
    </lineage>
</organism>
<dbReference type="AlphaFoldDB" id="A0AAV7SPJ7"/>
<evidence type="ECO:0000313" key="2">
    <source>
        <dbReference type="EMBL" id="KAJ1165917.1"/>
    </source>
</evidence>
<feature type="region of interest" description="Disordered" evidence="1">
    <location>
        <begin position="1"/>
        <end position="28"/>
    </location>
</feature>
<protein>
    <submittedName>
        <fullName evidence="2">Uncharacterized protein</fullName>
    </submittedName>
</protein>
<reference evidence="2" key="1">
    <citation type="journal article" date="2022" name="bioRxiv">
        <title>Sequencing and chromosome-scale assembly of the giantPleurodeles waltlgenome.</title>
        <authorList>
            <person name="Brown T."/>
            <person name="Elewa A."/>
            <person name="Iarovenko S."/>
            <person name="Subramanian E."/>
            <person name="Araus A.J."/>
            <person name="Petzold A."/>
            <person name="Susuki M."/>
            <person name="Suzuki K.-i.T."/>
            <person name="Hayashi T."/>
            <person name="Toyoda A."/>
            <person name="Oliveira C."/>
            <person name="Osipova E."/>
            <person name="Leigh N.D."/>
            <person name="Simon A."/>
            <person name="Yun M.H."/>
        </authorList>
    </citation>
    <scope>NUCLEOTIDE SEQUENCE</scope>
    <source>
        <strain evidence="2">20211129_DDA</strain>
        <tissue evidence="2">Liver</tissue>
    </source>
</reference>
<evidence type="ECO:0000256" key="1">
    <source>
        <dbReference type="SAM" id="MobiDB-lite"/>
    </source>
</evidence>
<proteinExistence type="predicted"/>
<sequence length="251" mass="27325">MFSDRSCRSQNSFPAVPRSGKPDIGLLGKGRKLGEMAQTGEMWRQNTMGEMAQTGGMWRQNTVGEMAQTGEMWRQDTVGEMPQTGGTWRQNTVGEMAQTGGATEHNGGDGTDWWVGRQNTKGSDPCHLVCTHFPTRRGRTEPPAAQTKRILDGAPGAQAGTCFGALITGPESQHKGAPPPGGTKKSQDACRLRRRRRRPPVGRRRAGLCRPSPEVYFSWNTESKKEAKPAGATPPSFCNDHRTEGSHPAPK</sequence>
<dbReference type="Proteomes" id="UP001066276">
    <property type="component" value="Chromosome 4_2"/>
</dbReference>
<gene>
    <name evidence="2" type="ORF">NDU88_006334</name>
</gene>
<feature type="region of interest" description="Disordered" evidence="1">
    <location>
        <begin position="167"/>
        <end position="251"/>
    </location>
</feature>
<name>A0AAV7SPJ7_PLEWA</name>
<evidence type="ECO:0000313" key="3">
    <source>
        <dbReference type="Proteomes" id="UP001066276"/>
    </source>
</evidence>
<comment type="caution">
    <text evidence="2">The sequence shown here is derived from an EMBL/GenBank/DDBJ whole genome shotgun (WGS) entry which is preliminary data.</text>
</comment>
<feature type="compositionally biased region" description="Basic residues" evidence="1">
    <location>
        <begin position="192"/>
        <end position="207"/>
    </location>
</feature>
<dbReference type="EMBL" id="JANPWB010000008">
    <property type="protein sequence ID" value="KAJ1165917.1"/>
    <property type="molecule type" value="Genomic_DNA"/>
</dbReference>